<proteinExistence type="predicted"/>
<evidence type="ECO:0000256" key="1">
    <source>
        <dbReference type="SAM" id="MobiDB-lite"/>
    </source>
</evidence>
<feature type="compositionally biased region" description="Basic and acidic residues" evidence="1">
    <location>
        <begin position="26"/>
        <end position="41"/>
    </location>
</feature>
<evidence type="ECO:0000313" key="2">
    <source>
        <dbReference type="EMBL" id="KAJ3105247.1"/>
    </source>
</evidence>
<comment type="caution">
    <text evidence="2">The sequence shown here is derived from an EMBL/GenBank/DDBJ whole genome shotgun (WGS) entry which is preliminary data.</text>
</comment>
<reference evidence="2" key="1">
    <citation type="submission" date="2020-05" db="EMBL/GenBank/DDBJ databases">
        <title>Phylogenomic resolution of chytrid fungi.</title>
        <authorList>
            <person name="Stajich J.E."/>
            <person name="Amses K."/>
            <person name="Simmons R."/>
            <person name="Seto K."/>
            <person name="Myers J."/>
            <person name="Bonds A."/>
            <person name="Quandt C.A."/>
            <person name="Barry K."/>
            <person name="Liu P."/>
            <person name="Grigoriev I."/>
            <person name="Longcore J.E."/>
            <person name="James T.Y."/>
        </authorList>
    </citation>
    <scope>NUCLEOTIDE SEQUENCE</scope>
    <source>
        <strain evidence="2">JEL0513</strain>
    </source>
</reference>
<keyword evidence="3" id="KW-1185">Reference proteome</keyword>
<feature type="compositionally biased region" description="Polar residues" evidence="1">
    <location>
        <begin position="1"/>
        <end position="19"/>
    </location>
</feature>
<name>A0AAD5SZD2_9FUNG</name>
<dbReference type="SUPFAM" id="SSF48452">
    <property type="entry name" value="TPR-like"/>
    <property type="match status" value="1"/>
</dbReference>
<feature type="region of interest" description="Disordered" evidence="1">
    <location>
        <begin position="1"/>
        <end position="48"/>
    </location>
</feature>
<dbReference type="EMBL" id="JADGJH010002012">
    <property type="protein sequence ID" value="KAJ3105247.1"/>
    <property type="molecule type" value="Genomic_DNA"/>
</dbReference>
<dbReference type="InterPro" id="IPR011990">
    <property type="entry name" value="TPR-like_helical_dom_sf"/>
</dbReference>
<organism evidence="2 3">
    <name type="scientific">Physocladia obscura</name>
    <dbReference type="NCBI Taxonomy" id="109957"/>
    <lineage>
        <taxon>Eukaryota</taxon>
        <taxon>Fungi</taxon>
        <taxon>Fungi incertae sedis</taxon>
        <taxon>Chytridiomycota</taxon>
        <taxon>Chytridiomycota incertae sedis</taxon>
        <taxon>Chytridiomycetes</taxon>
        <taxon>Chytridiales</taxon>
        <taxon>Chytriomycetaceae</taxon>
        <taxon>Physocladia</taxon>
    </lineage>
</organism>
<gene>
    <name evidence="2" type="ORF">HK100_003925</name>
</gene>
<dbReference type="Gene3D" id="1.25.40.10">
    <property type="entry name" value="Tetratricopeptide repeat domain"/>
    <property type="match status" value="1"/>
</dbReference>
<sequence>MCNSSKSLSQVAEGSNANATRGKAARKTDSSDSQPHKREELAEPDPAKIMSTNGVRMSFFNNLAEKWTVEKRTGMPTTDVNVRFVSRWTKQTSLSLCEQILRDPKSVNAINGTDQVVGEVSWFISHAWKYPFLSVIEAINLFFERKRTGLMHSSKEPVVCSLEVLLRFGDKTAVANITKFCYGLCLLYLGHSDDALHALEEKGATEEIAAITVELRLALAIVYQKLGRLQEALPLLEKVFPVSKLHCKAEIWLKSTFAKVYADLVRVDDALDSWCSLEQFAVGRYGRDDSITKIFEIEKFQNLS</sequence>
<protein>
    <submittedName>
        <fullName evidence="2">Uncharacterized protein</fullName>
    </submittedName>
</protein>
<evidence type="ECO:0000313" key="3">
    <source>
        <dbReference type="Proteomes" id="UP001211907"/>
    </source>
</evidence>
<accession>A0AAD5SZD2</accession>
<dbReference type="Proteomes" id="UP001211907">
    <property type="component" value="Unassembled WGS sequence"/>
</dbReference>
<dbReference type="AlphaFoldDB" id="A0AAD5SZD2"/>